<organism evidence="2 3">
    <name type="scientific">Cymbomonas tetramitiformis</name>
    <dbReference type="NCBI Taxonomy" id="36881"/>
    <lineage>
        <taxon>Eukaryota</taxon>
        <taxon>Viridiplantae</taxon>
        <taxon>Chlorophyta</taxon>
        <taxon>Pyramimonadophyceae</taxon>
        <taxon>Pyramimonadales</taxon>
        <taxon>Pyramimonadaceae</taxon>
        <taxon>Cymbomonas</taxon>
    </lineage>
</organism>
<keyword evidence="1" id="KW-1133">Transmembrane helix</keyword>
<sequence>MDETIIYLDDVLRVLYKVQEELWASYRFYDGFIASCSTSVTNEFEQMFAAQLAEPLTMAEEAYAEANTTLVEIIDVVIILKDAVVESNSEAEDSRAYVTLIMFALVLSVFIFFCMLLPTLVVMCHQTANVWPRYARVVNKFQRFMDAQWRKMPCVKEEDKEDLTKGGTVELKGAPDAPEIYIVLGAHPSPLAKWDS</sequence>
<evidence type="ECO:0000313" key="3">
    <source>
        <dbReference type="Proteomes" id="UP001190700"/>
    </source>
</evidence>
<feature type="transmembrane region" description="Helical" evidence="1">
    <location>
        <begin position="96"/>
        <end position="123"/>
    </location>
</feature>
<comment type="caution">
    <text evidence="2">The sequence shown here is derived from an EMBL/GenBank/DDBJ whole genome shotgun (WGS) entry which is preliminary data.</text>
</comment>
<keyword evidence="1" id="KW-0472">Membrane</keyword>
<gene>
    <name evidence="2" type="ORF">CYMTET_35777</name>
</gene>
<keyword evidence="1" id="KW-0812">Transmembrane</keyword>
<dbReference type="Proteomes" id="UP001190700">
    <property type="component" value="Unassembled WGS sequence"/>
</dbReference>
<proteinExistence type="predicted"/>
<dbReference type="AlphaFoldDB" id="A0AAE0F8K9"/>
<name>A0AAE0F8K9_9CHLO</name>
<accession>A0AAE0F8K9</accession>
<reference evidence="2 3" key="1">
    <citation type="journal article" date="2015" name="Genome Biol. Evol.">
        <title>Comparative Genomics of a Bacterivorous Green Alga Reveals Evolutionary Causalities and Consequences of Phago-Mixotrophic Mode of Nutrition.</title>
        <authorList>
            <person name="Burns J.A."/>
            <person name="Paasch A."/>
            <person name="Narechania A."/>
            <person name="Kim E."/>
        </authorList>
    </citation>
    <scope>NUCLEOTIDE SEQUENCE [LARGE SCALE GENOMIC DNA]</scope>
    <source>
        <strain evidence="2 3">PLY_AMNH</strain>
    </source>
</reference>
<keyword evidence="3" id="KW-1185">Reference proteome</keyword>
<evidence type="ECO:0000256" key="1">
    <source>
        <dbReference type="SAM" id="Phobius"/>
    </source>
</evidence>
<evidence type="ECO:0000313" key="2">
    <source>
        <dbReference type="EMBL" id="KAK3255028.1"/>
    </source>
</evidence>
<dbReference type="EMBL" id="LGRX02022894">
    <property type="protein sequence ID" value="KAK3255028.1"/>
    <property type="molecule type" value="Genomic_DNA"/>
</dbReference>
<protein>
    <submittedName>
        <fullName evidence="2">Uncharacterized protein</fullName>
    </submittedName>
</protein>